<feature type="compositionally biased region" description="Basic and acidic residues" evidence="1">
    <location>
        <begin position="40"/>
        <end position="57"/>
    </location>
</feature>
<evidence type="ECO:0000256" key="1">
    <source>
        <dbReference type="SAM" id="MobiDB-lite"/>
    </source>
</evidence>
<reference evidence="2 3" key="1">
    <citation type="submission" date="2023-03" db="EMBL/GenBank/DDBJ databases">
        <title>High recombination rates correlate with genetic variation in Cardiocondyla obscurior ants.</title>
        <authorList>
            <person name="Errbii M."/>
        </authorList>
    </citation>
    <scope>NUCLEOTIDE SEQUENCE [LARGE SCALE GENOMIC DNA]</scope>
    <source>
        <strain evidence="2">Alpha-2009</strain>
        <tissue evidence="2">Whole body</tissue>
    </source>
</reference>
<protein>
    <submittedName>
        <fullName evidence="2">Uncharacterized protein</fullName>
    </submittedName>
</protein>
<gene>
    <name evidence="2" type="ORF">PUN28_003673</name>
</gene>
<accession>A0AAW2GNC0</accession>
<dbReference type="Proteomes" id="UP001430953">
    <property type="component" value="Unassembled WGS sequence"/>
</dbReference>
<keyword evidence="3" id="KW-1185">Reference proteome</keyword>
<proteinExistence type="predicted"/>
<dbReference type="AlphaFoldDB" id="A0AAW2GNC0"/>
<sequence>MKKLHSSAHHLIPLSFLQKASEKKKNSPRKSVRLWPPSKNSDKNQKLQNPPREDNHPKFLLQTCSFQEQTFLPPKKL</sequence>
<evidence type="ECO:0000313" key="2">
    <source>
        <dbReference type="EMBL" id="KAL0128504.1"/>
    </source>
</evidence>
<dbReference type="EMBL" id="JADYXP020000003">
    <property type="protein sequence ID" value="KAL0128504.1"/>
    <property type="molecule type" value="Genomic_DNA"/>
</dbReference>
<comment type="caution">
    <text evidence="2">The sequence shown here is derived from an EMBL/GenBank/DDBJ whole genome shotgun (WGS) entry which is preliminary data.</text>
</comment>
<organism evidence="2 3">
    <name type="scientific">Cardiocondyla obscurior</name>
    <dbReference type="NCBI Taxonomy" id="286306"/>
    <lineage>
        <taxon>Eukaryota</taxon>
        <taxon>Metazoa</taxon>
        <taxon>Ecdysozoa</taxon>
        <taxon>Arthropoda</taxon>
        <taxon>Hexapoda</taxon>
        <taxon>Insecta</taxon>
        <taxon>Pterygota</taxon>
        <taxon>Neoptera</taxon>
        <taxon>Endopterygota</taxon>
        <taxon>Hymenoptera</taxon>
        <taxon>Apocrita</taxon>
        <taxon>Aculeata</taxon>
        <taxon>Formicoidea</taxon>
        <taxon>Formicidae</taxon>
        <taxon>Myrmicinae</taxon>
        <taxon>Cardiocondyla</taxon>
    </lineage>
</organism>
<feature type="region of interest" description="Disordered" evidence="1">
    <location>
        <begin position="1"/>
        <end position="58"/>
    </location>
</feature>
<evidence type="ECO:0000313" key="3">
    <source>
        <dbReference type="Proteomes" id="UP001430953"/>
    </source>
</evidence>
<name>A0AAW2GNC0_9HYME</name>